<comment type="function">
    <text evidence="3">Associates with the EF-Tu.GDP complex and induces the exchange of GDP to GTP. It remains bound to the aminoacyl-tRNA.EF-Tu.GTP complex up to the GTP hydrolysis stage on the ribosome.</text>
</comment>
<evidence type="ECO:0000256" key="3">
    <source>
        <dbReference type="HAMAP-Rule" id="MF_03135"/>
    </source>
</evidence>
<dbReference type="Gene3D" id="3.30.479.20">
    <property type="entry name" value="Elongation factor Ts, dimerisation domain"/>
    <property type="match status" value="2"/>
</dbReference>
<sequence length="345" mass="35401">MPRTAVPAAAAAAATAVAVRAFSASHSARAPKIDVALIAKLRKDTQCTISKAKEALLAVTQPGMAAADVHAAAVEWLLKDIAESGAKKAAKVSDRVTAEGLVAVFADPAAAAAAMVEINSETDFVAKSDLFSDLAARVCRAVAEAPADRARPPAPLAVVEPEEILESPFAWPAGDAATVRAAFTETIGKLGENIRLRRAIVARADAPAVLGVYAHAGGESRPAGLGRFGCVVVLAADAPLSPDHRPAVAAMARKVAQHATGFAPKAIHPRLAASAEDPLAVAPEEALLHQDFLFGGGSVADALAAFSAQIGVNVAVTDFVRFACGEGIEKKKENFAEEVMKQAGM</sequence>
<proteinExistence type="inferred from homology"/>
<protein>
    <recommendedName>
        <fullName evidence="3">Elongation factor Ts, mitochondrial</fullName>
        <shortName evidence="3">EF-Ts</shortName>
        <shortName evidence="3">EF-TsMt</shortName>
    </recommendedName>
</protein>
<dbReference type="InterPro" id="IPR001816">
    <property type="entry name" value="Transl_elong_EFTs/EF1B"/>
</dbReference>
<dbReference type="SUPFAM" id="SSF54713">
    <property type="entry name" value="Elongation factor Ts (EF-Ts), dimerisation domain"/>
    <property type="match status" value="2"/>
</dbReference>
<reference evidence="5 6" key="1">
    <citation type="submission" date="2023-09" db="EMBL/GenBank/DDBJ databases">
        <title>Pangenome analysis of Batrachochytrium dendrobatidis and related Chytrids.</title>
        <authorList>
            <person name="Yacoub M.N."/>
            <person name="Stajich J.E."/>
            <person name="James T.Y."/>
        </authorList>
    </citation>
    <scope>NUCLEOTIDE SEQUENCE [LARGE SCALE GENOMIC DNA]</scope>
    <source>
        <strain evidence="5 6">JEL0888</strain>
    </source>
</reference>
<dbReference type="GO" id="GO:0003746">
    <property type="term" value="F:translation elongation factor activity"/>
    <property type="evidence" value="ECO:0007669"/>
    <property type="project" value="UniProtKB-KW"/>
</dbReference>
<evidence type="ECO:0000256" key="2">
    <source>
        <dbReference type="ARBA" id="ARBA00022917"/>
    </source>
</evidence>
<dbReference type="Gene3D" id="1.10.8.10">
    <property type="entry name" value="DNA helicase RuvA subunit, C-terminal domain"/>
    <property type="match status" value="1"/>
</dbReference>
<dbReference type="PANTHER" id="PTHR11741:SF0">
    <property type="entry name" value="ELONGATION FACTOR TS, MITOCHONDRIAL"/>
    <property type="match status" value="1"/>
</dbReference>
<keyword evidence="3" id="KW-0496">Mitochondrion</keyword>
<comment type="similarity">
    <text evidence="3">Belongs to the EF-Ts family.</text>
</comment>
<dbReference type="InterPro" id="IPR014039">
    <property type="entry name" value="Transl_elong_EFTs/EF1B_dimer"/>
</dbReference>
<organism evidence="5 6">
    <name type="scientific">Polyrhizophydium stewartii</name>
    <dbReference type="NCBI Taxonomy" id="2732419"/>
    <lineage>
        <taxon>Eukaryota</taxon>
        <taxon>Fungi</taxon>
        <taxon>Fungi incertae sedis</taxon>
        <taxon>Chytridiomycota</taxon>
        <taxon>Chytridiomycota incertae sedis</taxon>
        <taxon>Chytridiomycetes</taxon>
        <taxon>Rhizophydiales</taxon>
        <taxon>Rhizophydiales incertae sedis</taxon>
        <taxon>Polyrhizophydium</taxon>
    </lineage>
</organism>
<keyword evidence="6" id="KW-1185">Reference proteome</keyword>
<feature type="domain" description="Translation elongation factor EFTs/EF1B dimerisation" evidence="4">
    <location>
        <begin position="113"/>
        <end position="268"/>
    </location>
</feature>
<evidence type="ECO:0000313" key="6">
    <source>
        <dbReference type="Proteomes" id="UP001527925"/>
    </source>
</evidence>
<evidence type="ECO:0000259" key="4">
    <source>
        <dbReference type="Pfam" id="PF00889"/>
    </source>
</evidence>
<comment type="subcellular location">
    <subcellularLocation>
        <location evidence="3">Mitochondrion</location>
    </subcellularLocation>
</comment>
<keyword evidence="2 3" id="KW-0648">Protein biosynthesis</keyword>
<dbReference type="InterPro" id="IPR036402">
    <property type="entry name" value="EF-Ts_dimer_sf"/>
</dbReference>
<dbReference type="Proteomes" id="UP001527925">
    <property type="component" value="Unassembled WGS sequence"/>
</dbReference>
<dbReference type="PROSITE" id="PS01127">
    <property type="entry name" value="EF_TS_2"/>
    <property type="match status" value="1"/>
</dbReference>
<keyword evidence="1 3" id="KW-0251">Elongation factor</keyword>
<comment type="caution">
    <text evidence="5">The sequence shown here is derived from an EMBL/GenBank/DDBJ whole genome shotgun (WGS) entry which is preliminary data.</text>
</comment>
<evidence type="ECO:0000256" key="1">
    <source>
        <dbReference type="ARBA" id="ARBA00022768"/>
    </source>
</evidence>
<dbReference type="PANTHER" id="PTHR11741">
    <property type="entry name" value="ELONGATION FACTOR TS"/>
    <property type="match status" value="1"/>
</dbReference>
<dbReference type="InterPro" id="IPR018101">
    <property type="entry name" value="Transl_elong_Ts_CS"/>
</dbReference>
<dbReference type="Pfam" id="PF00889">
    <property type="entry name" value="EF_TS"/>
    <property type="match status" value="1"/>
</dbReference>
<dbReference type="EMBL" id="JADGIZ020000071">
    <property type="protein sequence ID" value="KAL2912307.1"/>
    <property type="molecule type" value="Genomic_DNA"/>
</dbReference>
<accession>A0ABR4MYD8</accession>
<gene>
    <name evidence="3 5" type="primary">TSF1</name>
    <name evidence="5" type="ORF">HK105_208222</name>
</gene>
<evidence type="ECO:0000313" key="5">
    <source>
        <dbReference type="EMBL" id="KAL2912307.1"/>
    </source>
</evidence>
<name>A0ABR4MYD8_9FUNG</name>
<dbReference type="HAMAP" id="MF_00050">
    <property type="entry name" value="EF_Ts"/>
    <property type="match status" value="1"/>
</dbReference>